<accession>K5WQT4</accession>
<dbReference type="HOGENOM" id="CLU_096569_0_0_1"/>
<keyword evidence="2" id="KW-1185">Reference proteome</keyword>
<proteinExistence type="predicted"/>
<dbReference type="GeneID" id="18910718"/>
<sequence length="190" mass="21505">MYAAGVYDYDEALGLVVFSNACGKLAIFNLSALCNASLEGCFEAFPIPYDDRRHEVEVVPETMIPATFAPPFPYLGPLILPQEYADALCAQWKARQPDPVPQQWEEPDIPENDQEVLSWFSWKNLIPKIPDGMMDIGWHMEYAYHCIGSLVPLIKDDRYLLFTTGDLLLVWEYDTRTLEVVSPSVAANEP</sequence>
<dbReference type="Proteomes" id="UP000008370">
    <property type="component" value="Unassembled WGS sequence"/>
</dbReference>
<dbReference type="RefSeq" id="XP_007391203.1">
    <property type="nucleotide sequence ID" value="XM_007391141.1"/>
</dbReference>
<evidence type="ECO:0000313" key="1">
    <source>
        <dbReference type="EMBL" id="EKM61805.1"/>
    </source>
</evidence>
<dbReference type="InParanoid" id="K5WQT4"/>
<evidence type="ECO:0000313" key="2">
    <source>
        <dbReference type="Proteomes" id="UP000008370"/>
    </source>
</evidence>
<gene>
    <name evidence="1" type="ORF">PHACADRAFT_190997</name>
</gene>
<organism evidence="1 2">
    <name type="scientific">Phanerochaete carnosa (strain HHB-10118-sp)</name>
    <name type="common">White-rot fungus</name>
    <name type="synonym">Peniophora carnosa</name>
    <dbReference type="NCBI Taxonomy" id="650164"/>
    <lineage>
        <taxon>Eukaryota</taxon>
        <taxon>Fungi</taxon>
        <taxon>Dikarya</taxon>
        <taxon>Basidiomycota</taxon>
        <taxon>Agaricomycotina</taxon>
        <taxon>Agaricomycetes</taxon>
        <taxon>Polyporales</taxon>
        <taxon>Phanerochaetaceae</taxon>
        <taxon>Phanerochaete</taxon>
    </lineage>
</organism>
<reference evidence="1 2" key="1">
    <citation type="journal article" date="2012" name="BMC Genomics">
        <title>Comparative genomics of the white-rot fungi, Phanerochaete carnosa and P. chrysosporium, to elucidate the genetic basis of the distinct wood types they colonize.</title>
        <authorList>
            <person name="Suzuki H."/>
            <person name="MacDonald J."/>
            <person name="Syed K."/>
            <person name="Salamov A."/>
            <person name="Hori C."/>
            <person name="Aerts A."/>
            <person name="Henrissat B."/>
            <person name="Wiebenga A."/>
            <person name="vanKuyk P.A."/>
            <person name="Barry K."/>
            <person name="Lindquist E."/>
            <person name="LaButti K."/>
            <person name="Lapidus A."/>
            <person name="Lucas S."/>
            <person name="Coutinho P."/>
            <person name="Gong Y."/>
            <person name="Samejima M."/>
            <person name="Mahadevan R."/>
            <person name="Abou-Zaid M."/>
            <person name="de Vries R.P."/>
            <person name="Igarashi K."/>
            <person name="Yadav J.S."/>
            <person name="Grigoriev I.V."/>
            <person name="Master E.R."/>
        </authorList>
    </citation>
    <scope>NUCLEOTIDE SEQUENCE [LARGE SCALE GENOMIC DNA]</scope>
    <source>
        <strain evidence="1 2">HHB-10118-sp</strain>
    </source>
</reference>
<dbReference type="EMBL" id="JH930468">
    <property type="protein sequence ID" value="EKM61805.1"/>
    <property type="molecule type" value="Genomic_DNA"/>
</dbReference>
<dbReference type="OrthoDB" id="2803853at2759"/>
<name>K5WQT4_PHACS</name>
<dbReference type="AlphaFoldDB" id="K5WQT4"/>
<protein>
    <submittedName>
        <fullName evidence="1">Uncharacterized protein</fullName>
    </submittedName>
</protein>
<dbReference type="KEGG" id="pco:PHACADRAFT_190997"/>